<reference evidence="7 8" key="1">
    <citation type="journal article" date="2019" name="Sci. Rep.">
        <title>A high-quality genome of Eragrostis curvula grass provides insights into Poaceae evolution and supports new strategies to enhance forage quality.</title>
        <authorList>
            <person name="Carballo J."/>
            <person name="Santos B.A.C.M."/>
            <person name="Zappacosta D."/>
            <person name="Garbus I."/>
            <person name="Selva J.P."/>
            <person name="Gallo C.A."/>
            <person name="Diaz A."/>
            <person name="Albertini E."/>
            <person name="Caccamo M."/>
            <person name="Echenique V."/>
        </authorList>
    </citation>
    <scope>NUCLEOTIDE SEQUENCE [LARGE SCALE GENOMIC DNA]</scope>
    <source>
        <strain evidence="8">cv. Victoria</strain>
        <tissue evidence="7">Leaf</tissue>
    </source>
</reference>
<organism evidence="7 8">
    <name type="scientific">Eragrostis curvula</name>
    <name type="common">weeping love grass</name>
    <dbReference type="NCBI Taxonomy" id="38414"/>
    <lineage>
        <taxon>Eukaryota</taxon>
        <taxon>Viridiplantae</taxon>
        <taxon>Streptophyta</taxon>
        <taxon>Embryophyta</taxon>
        <taxon>Tracheophyta</taxon>
        <taxon>Spermatophyta</taxon>
        <taxon>Magnoliopsida</taxon>
        <taxon>Liliopsida</taxon>
        <taxon>Poales</taxon>
        <taxon>Poaceae</taxon>
        <taxon>PACMAD clade</taxon>
        <taxon>Chloridoideae</taxon>
        <taxon>Eragrostideae</taxon>
        <taxon>Eragrostidinae</taxon>
        <taxon>Eragrostis</taxon>
    </lineage>
</organism>
<protein>
    <recommendedName>
        <fullName evidence="6">Bifunctional inhibitor/plant lipid transfer protein/seed storage helical domain-containing protein</fullName>
    </recommendedName>
</protein>
<dbReference type="Pfam" id="PF14368">
    <property type="entry name" value="LTP_2"/>
    <property type="match status" value="1"/>
</dbReference>
<keyword evidence="2" id="KW-0732">Signal</keyword>
<evidence type="ECO:0000256" key="5">
    <source>
        <dbReference type="SAM" id="MobiDB-lite"/>
    </source>
</evidence>
<feature type="domain" description="Bifunctional inhibitor/plant lipid transfer protein/seed storage helical" evidence="6">
    <location>
        <begin position="11"/>
        <end position="68"/>
    </location>
</feature>
<evidence type="ECO:0000313" key="8">
    <source>
        <dbReference type="Proteomes" id="UP000324897"/>
    </source>
</evidence>
<accession>A0A5J9W1A1</accession>
<keyword evidence="4" id="KW-0325">Glycoprotein</keyword>
<evidence type="ECO:0000256" key="4">
    <source>
        <dbReference type="ARBA" id="ARBA00023180"/>
    </source>
</evidence>
<feature type="non-terminal residue" evidence="7">
    <location>
        <position position="1"/>
    </location>
</feature>
<dbReference type="InterPro" id="IPR043325">
    <property type="entry name" value="LTSS"/>
</dbReference>
<dbReference type="InterPro" id="IPR036312">
    <property type="entry name" value="Bifun_inhib/LTP/seed_sf"/>
</dbReference>
<comment type="caution">
    <text evidence="7">The sequence shown here is derived from an EMBL/GenBank/DDBJ whole genome shotgun (WGS) entry which is preliminary data.</text>
</comment>
<evidence type="ECO:0000256" key="2">
    <source>
        <dbReference type="ARBA" id="ARBA00022729"/>
    </source>
</evidence>
<gene>
    <name evidence="7" type="ORF">EJB05_15238</name>
</gene>
<dbReference type="Gene3D" id="1.10.110.10">
    <property type="entry name" value="Plant lipid-transfer and hydrophobic proteins"/>
    <property type="match status" value="1"/>
</dbReference>
<dbReference type="CDD" id="cd00010">
    <property type="entry name" value="AAI_LTSS"/>
    <property type="match status" value="1"/>
</dbReference>
<dbReference type="Proteomes" id="UP000324897">
    <property type="component" value="Chromosome 4"/>
</dbReference>
<evidence type="ECO:0000256" key="3">
    <source>
        <dbReference type="ARBA" id="ARBA00023157"/>
    </source>
</evidence>
<name>A0A5J9W1A1_9POAL</name>
<keyword evidence="3" id="KW-1015">Disulfide bond</keyword>
<keyword evidence="8" id="KW-1185">Reference proteome</keyword>
<comment type="similarity">
    <text evidence="1">Belongs to the plant LTP family.</text>
</comment>
<feature type="region of interest" description="Disordered" evidence="5">
    <location>
        <begin position="1"/>
        <end position="21"/>
    </location>
</feature>
<evidence type="ECO:0000259" key="6">
    <source>
        <dbReference type="Pfam" id="PF14368"/>
    </source>
</evidence>
<evidence type="ECO:0000313" key="7">
    <source>
        <dbReference type="EMBL" id="TVU41695.1"/>
    </source>
</evidence>
<dbReference type="AlphaFoldDB" id="A0A5J9W1A1"/>
<dbReference type="PANTHER" id="PTHR33044">
    <property type="entry name" value="BIFUNCTIONAL INHIBITOR/LIPID-TRANSFER PROTEIN/SEED STORAGE 2S ALBUMIN SUPERFAMILY PROTEIN-RELATED"/>
    <property type="match status" value="1"/>
</dbReference>
<dbReference type="SUPFAM" id="SSF47699">
    <property type="entry name" value="Bifunctional inhibitor/lipid-transfer protein/seed storage 2S albumin"/>
    <property type="match status" value="1"/>
</dbReference>
<sequence length="109" mass="11722">MVAGPSWPSAQSPLSPSSSCTSVLMSLSPCLNYISGNETTPPASCCTQLGKVVQSDPQCLCVALNADPASTEPDAVDVCRQWRVAAGFSWLGCRLHRRRSFRLGRHMII</sequence>
<proteinExistence type="inferred from homology"/>
<dbReference type="OrthoDB" id="911994at2759"/>
<dbReference type="Gramene" id="TVU41695">
    <property type="protein sequence ID" value="TVU41695"/>
    <property type="gene ID" value="EJB05_15238"/>
</dbReference>
<evidence type="ECO:0000256" key="1">
    <source>
        <dbReference type="ARBA" id="ARBA00009748"/>
    </source>
</evidence>
<dbReference type="InterPro" id="IPR016140">
    <property type="entry name" value="Bifunc_inhib/LTP/seed_store"/>
</dbReference>
<dbReference type="EMBL" id="RWGY01000007">
    <property type="protein sequence ID" value="TVU41695.1"/>
    <property type="molecule type" value="Genomic_DNA"/>
</dbReference>